<sequence>MEYEFYQDFIDGSPKAKFSYGHEVIGFWLEQEIGTNVSKLSALIQQLQQMINDRYGQLQLSGREFSLDADFQDATILANSHLQAGIVTEGRHVDLEEGDAEPFEQQEFDENPMFVEAECGSPDLVHMLMLWQEFLS</sequence>
<dbReference type="AlphaFoldDB" id="A0A5R9IUB0"/>
<organism evidence="2 3">
    <name type="scientific">Thalassotalea litorea</name>
    <dbReference type="NCBI Taxonomy" id="2020715"/>
    <lineage>
        <taxon>Bacteria</taxon>
        <taxon>Pseudomonadati</taxon>
        <taxon>Pseudomonadota</taxon>
        <taxon>Gammaproteobacteria</taxon>
        <taxon>Alteromonadales</taxon>
        <taxon>Colwelliaceae</taxon>
        <taxon>Thalassotalea</taxon>
    </lineage>
</organism>
<evidence type="ECO:0000313" key="2">
    <source>
        <dbReference type="EMBL" id="TLU66756.1"/>
    </source>
</evidence>
<gene>
    <name evidence="2" type="ORF">FE810_04405</name>
</gene>
<evidence type="ECO:0000313" key="3">
    <source>
        <dbReference type="Proteomes" id="UP000307790"/>
    </source>
</evidence>
<protein>
    <submittedName>
        <fullName evidence="2">UPF0231 family protein</fullName>
    </submittedName>
</protein>
<reference evidence="2 3" key="1">
    <citation type="submission" date="2019-05" db="EMBL/GenBank/DDBJ databases">
        <title>Genome sequences of Thalassotalea litorea 1K03283.</title>
        <authorList>
            <person name="Zhang D."/>
        </authorList>
    </citation>
    <scope>NUCLEOTIDE SEQUENCE [LARGE SCALE GENOMIC DNA]</scope>
    <source>
        <strain evidence="2 3">MCCC 1K03283</strain>
    </source>
</reference>
<dbReference type="EMBL" id="VCBC01000004">
    <property type="protein sequence ID" value="TLU66756.1"/>
    <property type="molecule type" value="Genomic_DNA"/>
</dbReference>
<keyword evidence="3" id="KW-1185">Reference proteome</keyword>
<dbReference type="InterPro" id="IPR008249">
    <property type="entry name" value="UPF0231"/>
</dbReference>
<comment type="similarity">
    <text evidence="1">Belongs to the UPF0231 family.</text>
</comment>
<dbReference type="RefSeq" id="WP_138318821.1">
    <property type="nucleotide sequence ID" value="NZ_VCBC01000004.1"/>
</dbReference>
<evidence type="ECO:0000256" key="1">
    <source>
        <dbReference type="ARBA" id="ARBA00005367"/>
    </source>
</evidence>
<dbReference type="OrthoDB" id="5739292at2"/>
<proteinExistence type="inferred from homology"/>
<dbReference type="Proteomes" id="UP000307790">
    <property type="component" value="Unassembled WGS sequence"/>
</dbReference>
<dbReference type="Pfam" id="PF06062">
    <property type="entry name" value="UPF0231"/>
    <property type="match status" value="1"/>
</dbReference>
<name>A0A5R9IUB0_9GAMM</name>
<comment type="caution">
    <text evidence="2">The sequence shown here is derived from an EMBL/GenBank/DDBJ whole genome shotgun (WGS) entry which is preliminary data.</text>
</comment>
<accession>A0A5R9IUB0</accession>